<dbReference type="SUPFAM" id="SSF47769">
    <property type="entry name" value="SAM/Pointed domain"/>
    <property type="match status" value="2"/>
</dbReference>
<dbReference type="InterPro" id="IPR013761">
    <property type="entry name" value="SAM/pointed_sf"/>
</dbReference>
<dbReference type="InterPro" id="IPR001660">
    <property type="entry name" value="SAM"/>
</dbReference>
<dbReference type="OrthoDB" id="2337140at2759"/>
<evidence type="ECO:0000259" key="2">
    <source>
        <dbReference type="SMART" id="SM00454"/>
    </source>
</evidence>
<evidence type="ECO:0000256" key="1">
    <source>
        <dbReference type="SAM" id="MobiDB-lite"/>
    </source>
</evidence>
<feature type="domain" description="SAM" evidence="2">
    <location>
        <begin position="28"/>
        <end position="98"/>
    </location>
</feature>
<dbReference type="STRING" id="50429.A0A2B4R712"/>
<name>A0A2B4R712_STYPI</name>
<dbReference type="SMART" id="SM00454">
    <property type="entry name" value="SAM"/>
    <property type="match status" value="2"/>
</dbReference>
<proteinExistence type="predicted"/>
<organism evidence="3 4">
    <name type="scientific">Stylophora pistillata</name>
    <name type="common">Smooth cauliflower coral</name>
    <dbReference type="NCBI Taxonomy" id="50429"/>
    <lineage>
        <taxon>Eukaryota</taxon>
        <taxon>Metazoa</taxon>
        <taxon>Cnidaria</taxon>
        <taxon>Anthozoa</taxon>
        <taxon>Hexacorallia</taxon>
        <taxon>Scleractinia</taxon>
        <taxon>Astrocoeniina</taxon>
        <taxon>Pocilloporidae</taxon>
        <taxon>Stylophora</taxon>
    </lineage>
</organism>
<evidence type="ECO:0000313" key="3">
    <source>
        <dbReference type="EMBL" id="PFX13421.1"/>
    </source>
</evidence>
<dbReference type="GO" id="GO:0005737">
    <property type="term" value="C:cytoplasm"/>
    <property type="evidence" value="ECO:0007669"/>
    <property type="project" value="TreeGrafter"/>
</dbReference>
<reference evidence="4" key="1">
    <citation type="journal article" date="2017" name="bioRxiv">
        <title>Comparative analysis of the genomes of Stylophora pistillata and Acropora digitifera provides evidence for extensive differences between species of corals.</title>
        <authorList>
            <person name="Voolstra C.R."/>
            <person name="Li Y."/>
            <person name="Liew Y.J."/>
            <person name="Baumgarten S."/>
            <person name="Zoccola D."/>
            <person name="Flot J.-F."/>
            <person name="Tambutte S."/>
            <person name="Allemand D."/>
            <person name="Aranda M."/>
        </authorList>
    </citation>
    <scope>NUCLEOTIDE SEQUENCE [LARGE SCALE GENOMIC DNA]</scope>
</reference>
<accession>A0A2B4R712</accession>
<keyword evidence="4" id="KW-1185">Reference proteome</keyword>
<gene>
    <name evidence="3" type="primary">Samd9l</name>
    <name evidence="3" type="ORF">AWC38_SpisGene22496</name>
</gene>
<feature type="region of interest" description="Disordered" evidence="1">
    <location>
        <begin position="202"/>
        <end position="222"/>
    </location>
</feature>
<dbReference type="Gene3D" id="1.10.150.50">
    <property type="entry name" value="Transcription Factor, Ets-1"/>
    <property type="match status" value="2"/>
</dbReference>
<dbReference type="EMBL" id="LSMT01000981">
    <property type="protein sequence ID" value="PFX13421.1"/>
    <property type="molecule type" value="Genomic_DNA"/>
</dbReference>
<sequence>MEKQEQAEGAVGGERDQSVLQTEAAQSMETWNPQKTAAWLCEIGLPEKYADNCQNEGISGRALLLLASKDHKQLCSALNLKKGPEAVLMERLKPHLETFDREKAQKACASTEEMKGWTCAKLCRWLRELGISEECLKKAEEEEINGHAFVLMRTSSELKDCLDLKVGPWIVLQHEVSLLYEGNSERDSGDKLLQSLATKDLDEPKNPLIPEDPTTTKKYSDATPKPLLSMEEKKLLLLNNALKIDVKSAEDPAAASIGRCEVRSIFVKRGKSANPLEDLFCFIVIAKEELTDDKPRKLWTKIVEKTEDWMNLLSEEQLKVFRWNKISKEIVYYEPGSESSGERLSLRDDGNVCQIPLDNLKDREFEKKYFVILIDKQLVPSSKKTCVCRFSSHRKHTRLYDIKLKLESRYHATFDVNQIDLKWSKHFKSLKNASCGLFEDEPSLPQSKGQGPNRDKLSYQTPRHFNRDCGKTSYTQGFIFDCWETGPKDMIEPIHEYKILRTGLNSSDDDILEKFVFETLRFACGCLNERTNGTIHFGVADEKETQACGYSPREIVGTEVRDEPSYGEKLTEFISKCFVGSSKSIVHRCIRPPVFIPVRGSLTEEGSNYRVVIEVDIEPAYSFCKGETFEVCFKDLKREKKDRGASIYVRHGSSTKAIVDLPEQREYMKNQPKLDEARKDREQALLKQPVVNQESTQDLFNKLRRLLCGNKKVLDYSVYPILVVTKPDASMIQSVLDETFRFIQKINWLTVFDFDDQGSDIGGLCKVFKSGFHSPQVDIHEAEDYDKDNEAVENIYYKPAWIFGNGFAKLNKEAAGFRQWHNSERKRGLSKVIQSFAKTIPGVRAVVLFLLLSKDYQAVADIFEEFCTYFDGPNQLIYVAEDSDIVTDWEVNLSKTCLEEHELRERGIVGMSWSEFQECVEHMTYGLSRDQRYVIMATGTPYPMGNVSFGIEIVSAKECESELKGLSSADSSKMSSEVEENFYRGYPVMWKNFWFTDFHKDHVLQRDSYPSLKKLIENVHSRGSEGRVQTITIYHHIGAGASTMARQALWDFRNNPQFPYRCAVITNIDHNTPTEIFQLRKIGYGEDTKAEIPPVLALVEVPDDFMFRELRSQVVDQALKFTKTISPACIFLYCKHTQNPKQCYEKEKKSSVYLEQQLSQREVVWFKEKYTAMKQQLEDKDPEHDFEKYANENLISFMIMKENYNPEYASSIVDRNLEHITSNDELTLLKFCSLLNIYNPYPVFASCFDTMMLSPSVLRKKIFMDWVEYLSHSARIFLREVDCSTHYGTGKAIAIVHPVIANELLDKITAREKKTVSEVAVEFLESPLLQSDAKSFTSVILREGANRMLKHRRKYEYGDDEQTKFTPLIEKILYVLDIDDRKQPTEESIKDAAIVLEKGLEKFKDPMLAQQMARVFYVNAKALSGKSKTSQCFDNALEFCEKAIAMNPKNSFLLDTKGRIYENKMKAFYGHIREQNIVTNIEEVTPVLPIAFEAMKWFQESLEASVDFENKYGFHGQLSVMFYLLDVLRCTKLFRGLSGLQRLQGYLSYWQTIPPEVQSPWSDYHELIKDLRNRFSHCMEGLSEDFTIFKGNTPASKMLPKQIAVFKAQYLSYFGEGEAEALKMETSEERWEYRWQKINRHLAGDIFSSVFKITQFDTDTPNKTLQLLKQLAYENCCENTDKDRYKDLLLYITTSMALHSPYGKDSKKQSAKQVELRGEEYREIYKYVDRLYALEASDERYKRMYTHLLKVMFLWPRKNIELNNYRVQDFYDSLLKLKKRWSNKGKVEIDVDKMRKQNVYKHMVFKKEQKQYTTLFYLGQGDGLDVFVHINELPQSRGSVDFKNPSATGRLQLLKGVVESKNVIKVKNPWDQRRGIDVYYSSFRQGGFSKEEVSFYLGFSWPQPIALNVQYINRSHLKTSEESYDPVWDDQTQFSVPKNFVTYDEYTVKMGKLMKKLSEINSLKETKKRKGKLDENQEKKLSREDDLMSQLHQLRQSFYALHSLEEEIFD</sequence>
<dbReference type="Proteomes" id="UP000225706">
    <property type="component" value="Unassembled WGS sequence"/>
</dbReference>
<dbReference type="PANTHER" id="PTHR16155">
    <property type="entry name" value="DED DOMAIN-CONTAINING PROTEIN"/>
    <property type="match status" value="1"/>
</dbReference>
<evidence type="ECO:0000313" key="4">
    <source>
        <dbReference type="Proteomes" id="UP000225706"/>
    </source>
</evidence>
<dbReference type="PANTHER" id="PTHR16155:SF19">
    <property type="entry name" value="DED DOMAIN-CONTAINING PROTEIN"/>
    <property type="match status" value="1"/>
</dbReference>
<comment type="caution">
    <text evidence="3">The sequence shown here is derived from an EMBL/GenBank/DDBJ whole genome shotgun (WGS) entry which is preliminary data.</text>
</comment>
<protein>
    <submittedName>
        <fullName evidence="3">Sterile alpha motif domain-containing protein 9-like</fullName>
    </submittedName>
</protein>
<feature type="domain" description="SAM" evidence="2">
    <location>
        <begin position="114"/>
        <end position="182"/>
    </location>
</feature>